<dbReference type="GO" id="GO:0005179">
    <property type="term" value="F:hormone activity"/>
    <property type="evidence" value="ECO:0007669"/>
    <property type="project" value="InterPro"/>
</dbReference>
<keyword evidence="1" id="KW-1133">Transmembrane helix</keyword>
<keyword evidence="1" id="KW-0472">Membrane</keyword>
<name>A0A0E9R8L7_ANGAN</name>
<evidence type="ECO:0000313" key="2">
    <source>
        <dbReference type="EMBL" id="JAH25439.1"/>
    </source>
</evidence>
<keyword evidence="1" id="KW-0812">Transmembrane</keyword>
<evidence type="ECO:0000256" key="1">
    <source>
        <dbReference type="SAM" id="Phobius"/>
    </source>
</evidence>
<dbReference type="InterPro" id="IPR018116">
    <property type="entry name" value="Somatotropin_CS"/>
</dbReference>
<dbReference type="AlphaFoldDB" id="A0A0E9R8L7"/>
<reference evidence="2" key="1">
    <citation type="submission" date="2014-11" db="EMBL/GenBank/DDBJ databases">
        <authorList>
            <person name="Amaro Gonzalez C."/>
        </authorList>
    </citation>
    <scope>NUCLEOTIDE SEQUENCE</scope>
</reference>
<organism evidence="2">
    <name type="scientific">Anguilla anguilla</name>
    <name type="common">European freshwater eel</name>
    <name type="synonym">Muraena anguilla</name>
    <dbReference type="NCBI Taxonomy" id="7936"/>
    <lineage>
        <taxon>Eukaryota</taxon>
        <taxon>Metazoa</taxon>
        <taxon>Chordata</taxon>
        <taxon>Craniata</taxon>
        <taxon>Vertebrata</taxon>
        <taxon>Euteleostomi</taxon>
        <taxon>Actinopterygii</taxon>
        <taxon>Neopterygii</taxon>
        <taxon>Teleostei</taxon>
        <taxon>Anguilliformes</taxon>
        <taxon>Anguillidae</taxon>
        <taxon>Anguilla</taxon>
    </lineage>
</organism>
<dbReference type="PROSITE" id="PS00338">
    <property type="entry name" value="SOMATOTROPIN_2"/>
    <property type="match status" value="1"/>
</dbReference>
<accession>A0A0E9R8L7</accession>
<feature type="transmembrane region" description="Helical" evidence="1">
    <location>
        <begin position="22"/>
        <end position="43"/>
    </location>
</feature>
<protein>
    <submittedName>
        <fullName evidence="2">Uncharacterized protein</fullName>
    </submittedName>
</protein>
<sequence length="47" mass="5250">MHYHAPIVYGCVYCFCDDMLTVPLYCVVIICGLSTVVHLCIVLQSIT</sequence>
<reference evidence="2" key="2">
    <citation type="journal article" date="2015" name="Fish Shellfish Immunol.">
        <title>Early steps in the European eel (Anguilla anguilla)-Vibrio vulnificus interaction in the gills: Role of the RtxA13 toxin.</title>
        <authorList>
            <person name="Callol A."/>
            <person name="Pajuelo D."/>
            <person name="Ebbesson L."/>
            <person name="Teles M."/>
            <person name="MacKenzie S."/>
            <person name="Amaro C."/>
        </authorList>
    </citation>
    <scope>NUCLEOTIDE SEQUENCE</scope>
</reference>
<proteinExistence type="predicted"/>
<dbReference type="EMBL" id="GBXM01083138">
    <property type="protein sequence ID" value="JAH25439.1"/>
    <property type="molecule type" value="Transcribed_RNA"/>
</dbReference>
<dbReference type="GO" id="GO:0005576">
    <property type="term" value="C:extracellular region"/>
    <property type="evidence" value="ECO:0007669"/>
    <property type="project" value="InterPro"/>
</dbReference>